<comment type="caution">
    <text evidence="2">The sequence shown here is derived from an EMBL/GenBank/DDBJ whole genome shotgun (WGS) entry which is preliminary data.</text>
</comment>
<accession>A0A9P4GC49</accession>
<protein>
    <recommendedName>
        <fullName evidence="1">F-box domain-containing protein</fullName>
    </recommendedName>
</protein>
<dbReference type="OrthoDB" id="5304354at2759"/>
<reference evidence="2" key="1">
    <citation type="submission" date="2020-01" db="EMBL/GenBank/DDBJ databases">
        <authorList>
            <consortium name="DOE Joint Genome Institute"/>
            <person name="Haridas S."/>
            <person name="Albert R."/>
            <person name="Binder M."/>
            <person name="Bloem J."/>
            <person name="Labutti K."/>
            <person name="Salamov A."/>
            <person name="Andreopoulos B."/>
            <person name="Baker S.E."/>
            <person name="Barry K."/>
            <person name="Bills G."/>
            <person name="Bluhm B.H."/>
            <person name="Cannon C."/>
            <person name="Castanera R."/>
            <person name="Culley D.E."/>
            <person name="Daum C."/>
            <person name="Ezra D."/>
            <person name="Gonzalez J.B."/>
            <person name="Henrissat B."/>
            <person name="Kuo A."/>
            <person name="Liang C."/>
            <person name="Lipzen A."/>
            <person name="Lutzoni F."/>
            <person name="Magnuson J."/>
            <person name="Mondo S."/>
            <person name="Nolan M."/>
            <person name="Ohm R."/>
            <person name="Pangilinan J."/>
            <person name="Park H.-J."/>
            <person name="Ramirez L."/>
            <person name="Alfaro M."/>
            <person name="Sun H."/>
            <person name="Tritt A."/>
            <person name="Yoshinaga Y."/>
            <person name="Zwiers L.-H."/>
            <person name="Turgeon B.G."/>
            <person name="Goodwin S.B."/>
            <person name="Spatafora J.W."/>
            <person name="Crous P.W."/>
            <person name="Grigoriev I.V."/>
        </authorList>
    </citation>
    <scope>NUCLEOTIDE SEQUENCE</scope>
    <source>
        <strain evidence="2">CBS 394.84</strain>
    </source>
</reference>
<feature type="domain" description="F-box" evidence="1">
    <location>
        <begin position="1"/>
        <end position="47"/>
    </location>
</feature>
<dbReference type="CDD" id="cd09917">
    <property type="entry name" value="F-box_SF"/>
    <property type="match status" value="1"/>
</dbReference>
<dbReference type="PROSITE" id="PS50181">
    <property type="entry name" value="FBOX"/>
    <property type="match status" value="1"/>
</dbReference>
<dbReference type="Proteomes" id="UP000800039">
    <property type="component" value="Unassembled WGS sequence"/>
</dbReference>
<dbReference type="RefSeq" id="XP_040785199.1">
    <property type="nucleotide sequence ID" value="XM_040937324.1"/>
</dbReference>
<evidence type="ECO:0000259" key="1">
    <source>
        <dbReference type="PROSITE" id="PS50181"/>
    </source>
</evidence>
<evidence type="ECO:0000313" key="3">
    <source>
        <dbReference type="Proteomes" id="UP000800039"/>
    </source>
</evidence>
<dbReference type="AlphaFoldDB" id="A0A9P4GC49"/>
<dbReference type="InterPro" id="IPR036047">
    <property type="entry name" value="F-box-like_dom_sf"/>
</dbReference>
<dbReference type="GeneID" id="63854574"/>
<keyword evidence="3" id="KW-1185">Reference proteome</keyword>
<dbReference type="SUPFAM" id="SSF81383">
    <property type="entry name" value="F-box domain"/>
    <property type="match status" value="1"/>
</dbReference>
<sequence>MGLSTLPPELKLDIAEYLDPESSLQLALTCRDQHKLCISILSEYRRLLSEGQAIDTSDPKSAGTLLWSTLKEAARALEERYQNVDGGSEGSNQYSFYSRPDFNDLILVLEDRITDGCDDAIIAILIHHLPFLKTIRITDAETDCLQIMMRHVAAAYKNPTLQRLTTAAVARRDTEYTCDVEWACTFLSLPSIRTFAANMMGVSPELGGILRYVLEDGKRYSNATELFLIHCQFDVKGLEFVLAARVITAVAKAAGHSLEELKLAQDAFDAEMSAEDDRKAVSLREFKKLKSLNCEWEMLLPQDIESDNDRSFENGFPTVEFDVRVILPESLEELYLHGTFDDEEWEELSGILASPNAATPNLDKMCIRRLATEWPHDAVAIIGDLPAPSRSLHPLVRLFDGHGD</sequence>
<name>A0A9P4GC49_9PLEO</name>
<organism evidence="2 3">
    <name type="scientific">Cucurbitaria berberidis CBS 394.84</name>
    <dbReference type="NCBI Taxonomy" id="1168544"/>
    <lineage>
        <taxon>Eukaryota</taxon>
        <taxon>Fungi</taxon>
        <taxon>Dikarya</taxon>
        <taxon>Ascomycota</taxon>
        <taxon>Pezizomycotina</taxon>
        <taxon>Dothideomycetes</taxon>
        <taxon>Pleosporomycetidae</taxon>
        <taxon>Pleosporales</taxon>
        <taxon>Pleosporineae</taxon>
        <taxon>Cucurbitariaceae</taxon>
        <taxon>Cucurbitaria</taxon>
    </lineage>
</organism>
<evidence type="ECO:0000313" key="2">
    <source>
        <dbReference type="EMBL" id="KAF1842636.1"/>
    </source>
</evidence>
<dbReference type="InterPro" id="IPR001810">
    <property type="entry name" value="F-box_dom"/>
</dbReference>
<dbReference type="Pfam" id="PF12937">
    <property type="entry name" value="F-box-like"/>
    <property type="match status" value="1"/>
</dbReference>
<dbReference type="EMBL" id="ML976618">
    <property type="protein sequence ID" value="KAF1842636.1"/>
    <property type="molecule type" value="Genomic_DNA"/>
</dbReference>
<proteinExistence type="predicted"/>
<gene>
    <name evidence="2" type="ORF">K460DRAFT_410034</name>
</gene>